<sequence length="583" mass="66419">MAFLGYLVPIVLLIKRTDQMGKTLWSFVEQIKTFMRLCLNSLQFGIGNVNRTTTCTLELKIKTNNERAMQVCKAVSPYNLLRVMKGYPTKCVYDKTFYCEDFEEEFLGYCFVVRGRNKQYSKRVCGKKYKLHVIRNSEEIKWVSTFFGALHEEVWVGNVGNTVKHLKPIQAKRPKFNDKISPKKAPIKLRLSKGGLDGIKVGTAIYGDKRELIGHLCSREASLYYETMQEEEIEQGTIFEKLKLPHQFVTEKDGYKRTYMYVGTVHAVEGNEFEANVTDLNKFCDLFPHGYAVSNEDFENITEFREILHKFSPTVPVRVPARRDSSIRNQPNADCKPQEDLRSYSSRFFHVSDDGEQMGMVCFYCEQKEGESKSIMFLLDSSGSVGSHGWSQLLKFMEKVIASIDRVRTGAVILSDLPVISLHPGEHSRDALRSWMDQHSKWQGAWTKLGYSLSLARGALSAERVEQKIVIVLSDGDVDTGPCCKQYNVTLQCGRKVPRSCSDEEIHLQTFKQEEEARKLRDEGVRIIYVVVGVDHSLYNSRLGRINNIAGSDNNIIYAGGFDALDKDILHKTVETVCSEILS</sequence>
<dbReference type="PROSITE" id="PS50234">
    <property type="entry name" value="VWFA"/>
    <property type="match status" value="1"/>
</dbReference>
<dbReference type="SUPFAM" id="SSF53300">
    <property type="entry name" value="vWA-like"/>
    <property type="match status" value="1"/>
</dbReference>
<dbReference type="WBParaSite" id="HCON_00077630-00001">
    <property type="protein sequence ID" value="HCON_00077630-00001"/>
    <property type="gene ID" value="HCON_00077630"/>
</dbReference>
<dbReference type="InterPro" id="IPR052229">
    <property type="entry name" value="Collagen-VI/PIF"/>
</dbReference>
<protein>
    <submittedName>
        <fullName evidence="3">VWFA domain-containing protein</fullName>
    </submittedName>
</protein>
<dbReference type="InterPro" id="IPR002035">
    <property type="entry name" value="VWF_A"/>
</dbReference>
<accession>A0A7I4YD90</accession>
<keyword evidence="2" id="KW-1185">Reference proteome</keyword>
<dbReference type="PANTHER" id="PTHR22588:SF3">
    <property type="entry name" value="VWFA DOMAIN-CONTAINING PROTEIN"/>
    <property type="match status" value="1"/>
</dbReference>
<dbReference type="PANTHER" id="PTHR22588">
    <property type="entry name" value="VWFA DOMAIN-CONTAINING PROTEIN"/>
    <property type="match status" value="1"/>
</dbReference>
<dbReference type="AlphaFoldDB" id="A0A7I4YD90"/>
<organism evidence="2 3">
    <name type="scientific">Haemonchus contortus</name>
    <name type="common">Barber pole worm</name>
    <dbReference type="NCBI Taxonomy" id="6289"/>
    <lineage>
        <taxon>Eukaryota</taxon>
        <taxon>Metazoa</taxon>
        <taxon>Ecdysozoa</taxon>
        <taxon>Nematoda</taxon>
        <taxon>Chromadorea</taxon>
        <taxon>Rhabditida</taxon>
        <taxon>Rhabditina</taxon>
        <taxon>Rhabditomorpha</taxon>
        <taxon>Strongyloidea</taxon>
        <taxon>Trichostrongylidae</taxon>
        <taxon>Haemonchus</taxon>
    </lineage>
</organism>
<dbReference type="Gene3D" id="3.40.50.410">
    <property type="entry name" value="von Willebrand factor, type A domain"/>
    <property type="match status" value="1"/>
</dbReference>
<name>A0A7I4YD90_HAECO</name>
<reference evidence="3" key="1">
    <citation type="submission" date="2020-12" db="UniProtKB">
        <authorList>
            <consortium name="WormBaseParasite"/>
        </authorList>
    </citation>
    <scope>IDENTIFICATION</scope>
    <source>
        <strain evidence="3">MHco3</strain>
    </source>
</reference>
<dbReference type="InterPro" id="IPR036465">
    <property type="entry name" value="vWFA_dom_sf"/>
</dbReference>
<proteinExistence type="predicted"/>
<feature type="domain" description="VWFA" evidence="1">
    <location>
        <begin position="374"/>
        <end position="577"/>
    </location>
</feature>
<dbReference type="SMART" id="SM00327">
    <property type="entry name" value="VWA"/>
    <property type="match status" value="1"/>
</dbReference>
<evidence type="ECO:0000313" key="2">
    <source>
        <dbReference type="Proteomes" id="UP000025227"/>
    </source>
</evidence>
<dbReference type="OrthoDB" id="5872865at2759"/>
<evidence type="ECO:0000313" key="3">
    <source>
        <dbReference type="WBParaSite" id="HCON_00077630-00001"/>
    </source>
</evidence>
<evidence type="ECO:0000259" key="1">
    <source>
        <dbReference type="PROSITE" id="PS50234"/>
    </source>
</evidence>
<dbReference type="Pfam" id="PF00092">
    <property type="entry name" value="VWA"/>
    <property type="match status" value="1"/>
</dbReference>
<dbReference type="Proteomes" id="UP000025227">
    <property type="component" value="Unplaced"/>
</dbReference>